<feature type="region of interest" description="Disordered" evidence="1">
    <location>
        <begin position="173"/>
        <end position="232"/>
    </location>
</feature>
<gene>
    <name evidence="2" type="ORF">MAM_07421</name>
</gene>
<dbReference type="Proteomes" id="UP000030816">
    <property type="component" value="Unassembled WGS sequence"/>
</dbReference>
<keyword evidence="3" id="KW-1185">Reference proteome</keyword>
<dbReference type="OrthoDB" id="4366798at2759"/>
<reference evidence="2 3" key="1">
    <citation type="journal article" date="2014" name="Proc. Natl. Acad. Sci. U.S.A.">
        <title>Trajectory and genomic determinants of fungal-pathogen speciation and host adaptation.</title>
        <authorList>
            <person name="Hu X."/>
            <person name="Xiao G."/>
            <person name="Zheng P."/>
            <person name="Shang Y."/>
            <person name="Su Y."/>
            <person name="Zhang X."/>
            <person name="Liu X."/>
            <person name="Zhan S."/>
            <person name="St Leger R.J."/>
            <person name="Wang C."/>
        </authorList>
    </citation>
    <scope>NUCLEOTIDE SEQUENCE [LARGE SCALE GENOMIC DNA]</scope>
    <source>
        <strain evidence="2 3">ARSEF 1941</strain>
    </source>
</reference>
<accession>A0A0B2WFG1</accession>
<dbReference type="AlphaFoldDB" id="A0A0B2WFG1"/>
<dbReference type="GeneID" id="63741876"/>
<feature type="region of interest" description="Disordered" evidence="1">
    <location>
        <begin position="355"/>
        <end position="406"/>
    </location>
</feature>
<dbReference type="EMBL" id="AZHE01000031">
    <property type="protein sequence ID" value="KHN94666.1"/>
    <property type="molecule type" value="Genomic_DNA"/>
</dbReference>
<dbReference type="RefSeq" id="XP_040675732.1">
    <property type="nucleotide sequence ID" value="XM_040826219.1"/>
</dbReference>
<comment type="caution">
    <text evidence="2">The sequence shown here is derived from an EMBL/GenBank/DDBJ whole genome shotgun (WGS) entry which is preliminary data.</text>
</comment>
<feature type="compositionally biased region" description="Basic and acidic residues" evidence="1">
    <location>
        <begin position="180"/>
        <end position="198"/>
    </location>
</feature>
<protein>
    <submittedName>
        <fullName evidence="2">Uncharacterized protein</fullName>
    </submittedName>
</protein>
<sequence length="406" mass="45415">MEDPTLAWPAWKFGMKRDDLFTTLHDRYNTFSITLQDPEAFHHDVFEISRDAETTHEFHDMMAERRQMRLRELTESLETLAVEIIANPKLMGTDQWHHALQLFRTKSYDSIVRYFASYLPEDYLDRHDAHSTSSASFSETDSLSTAPSSVDDAPLPFMAGGVFFQNDAVMSAEPDSIQGKPHDDAHSQEPLSPRHFEDAQSEPSVSSPSDTDSNDYLTNPPSRSMSFSGSEFGHMEPHCMRRRFYENESNETSLSGDCDPAVTFDGGSVEGTAATGVNRGQSHTPGDAVDFAEEEDIPTAQYPDDEFNYIDVSPSIPYPLSAYDTLDSNTPTPRPEAAAASGKALKSFVLQSMKAPSYQRATSPTHLVASREARSPPCEVQRSPGKWLSKMQRPVQDLSRKRPRVD</sequence>
<evidence type="ECO:0000256" key="1">
    <source>
        <dbReference type="SAM" id="MobiDB-lite"/>
    </source>
</evidence>
<evidence type="ECO:0000313" key="3">
    <source>
        <dbReference type="Proteomes" id="UP000030816"/>
    </source>
</evidence>
<name>A0A0B2WFG1_METAS</name>
<evidence type="ECO:0000313" key="2">
    <source>
        <dbReference type="EMBL" id="KHN94666.1"/>
    </source>
</evidence>
<dbReference type="HOGENOM" id="CLU_041042_0_0_1"/>
<feature type="compositionally biased region" description="Polar residues" evidence="1">
    <location>
        <begin position="201"/>
        <end position="229"/>
    </location>
</feature>
<proteinExistence type="predicted"/>
<organism evidence="2 3">
    <name type="scientific">Metarhizium album (strain ARSEF 1941)</name>
    <dbReference type="NCBI Taxonomy" id="1081103"/>
    <lineage>
        <taxon>Eukaryota</taxon>
        <taxon>Fungi</taxon>
        <taxon>Dikarya</taxon>
        <taxon>Ascomycota</taxon>
        <taxon>Pezizomycotina</taxon>
        <taxon>Sordariomycetes</taxon>
        <taxon>Hypocreomycetidae</taxon>
        <taxon>Hypocreales</taxon>
        <taxon>Clavicipitaceae</taxon>
        <taxon>Metarhizium</taxon>
    </lineage>
</organism>
<dbReference type="STRING" id="1081103.A0A0B2WFG1"/>